<dbReference type="EMBL" id="DQWS01000052">
    <property type="protein sequence ID" value="HDD52707.1"/>
    <property type="molecule type" value="Genomic_DNA"/>
</dbReference>
<keyword evidence="3" id="KW-1003">Cell membrane</keyword>
<dbReference type="NCBIfam" id="TIGR03426">
    <property type="entry name" value="shape_MreD"/>
    <property type="match status" value="1"/>
</dbReference>
<reference evidence="9" key="1">
    <citation type="journal article" date="2020" name="mSystems">
        <title>Genome- and Community-Level Interaction Insights into Carbon Utilization and Element Cycling Functions of Hydrothermarchaeota in Hydrothermal Sediment.</title>
        <authorList>
            <person name="Zhou Z."/>
            <person name="Liu Y."/>
            <person name="Xu W."/>
            <person name="Pan J."/>
            <person name="Luo Z.H."/>
            <person name="Li M."/>
        </authorList>
    </citation>
    <scope>NUCLEOTIDE SEQUENCE [LARGE SCALE GENOMIC DNA]</scope>
    <source>
        <strain evidence="9">HyVt-115</strain>
    </source>
</reference>
<evidence type="ECO:0000256" key="1">
    <source>
        <dbReference type="ARBA" id="ARBA00004651"/>
    </source>
</evidence>
<dbReference type="InterPro" id="IPR007227">
    <property type="entry name" value="Cell_shape_determining_MreD"/>
</dbReference>
<dbReference type="GO" id="GO:0005886">
    <property type="term" value="C:plasma membrane"/>
    <property type="evidence" value="ECO:0007669"/>
    <property type="project" value="UniProtKB-SubCell"/>
</dbReference>
<evidence type="ECO:0000256" key="6">
    <source>
        <dbReference type="ARBA" id="ARBA00022989"/>
    </source>
</evidence>
<feature type="transmembrane region" description="Helical" evidence="8">
    <location>
        <begin position="136"/>
        <end position="158"/>
    </location>
</feature>
<evidence type="ECO:0000256" key="7">
    <source>
        <dbReference type="ARBA" id="ARBA00023136"/>
    </source>
</evidence>
<accession>A0A7C0U5Q8</accession>
<evidence type="ECO:0000256" key="8">
    <source>
        <dbReference type="SAM" id="Phobius"/>
    </source>
</evidence>
<feature type="transmembrane region" description="Helical" evidence="8">
    <location>
        <begin position="45"/>
        <end position="66"/>
    </location>
</feature>
<name>A0A7C0U5Q8_9BACT</name>
<feature type="transmembrane region" description="Helical" evidence="8">
    <location>
        <begin position="101"/>
        <end position="124"/>
    </location>
</feature>
<keyword evidence="7 8" id="KW-0472">Membrane</keyword>
<organism evidence="9">
    <name type="scientific">Thermosulfidibacter takaii</name>
    <dbReference type="NCBI Taxonomy" id="412593"/>
    <lineage>
        <taxon>Bacteria</taxon>
        <taxon>Pseudomonadati</taxon>
        <taxon>Thermosulfidibacterota</taxon>
        <taxon>Thermosulfidibacteria</taxon>
        <taxon>Thermosulfidibacterales</taxon>
        <taxon>Thermosulfidibacteraceae</taxon>
    </lineage>
</organism>
<evidence type="ECO:0000313" key="9">
    <source>
        <dbReference type="EMBL" id="HDD52707.1"/>
    </source>
</evidence>
<comment type="caution">
    <text evidence="9">The sequence shown here is derived from an EMBL/GenBank/DDBJ whole genome shotgun (WGS) entry which is preliminary data.</text>
</comment>
<evidence type="ECO:0000256" key="3">
    <source>
        <dbReference type="ARBA" id="ARBA00022475"/>
    </source>
</evidence>
<dbReference type="GO" id="GO:0008360">
    <property type="term" value="P:regulation of cell shape"/>
    <property type="evidence" value="ECO:0007669"/>
    <property type="project" value="UniProtKB-KW"/>
</dbReference>
<dbReference type="Pfam" id="PF04093">
    <property type="entry name" value="MreD"/>
    <property type="match status" value="1"/>
</dbReference>
<protein>
    <submittedName>
        <fullName evidence="9">Rod shape-determining protein MreD</fullName>
    </submittedName>
</protein>
<gene>
    <name evidence="9" type="primary">mreD</name>
    <name evidence="9" type="ORF">ENF32_01395</name>
</gene>
<keyword evidence="5" id="KW-0133">Cell shape</keyword>
<dbReference type="Proteomes" id="UP000885690">
    <property type="component" value="Unassembled WGS sequence"/>
</dbReference>
<comment type="subcellular location">
    <subcellularLocation>
        <location evidence="1">Cell membrane</location>
        <topology evidence="1">Multi-pass membrane protein</topology>
    </subcellularLocation>
</comment>
<keyword evidence="6 8" id="KW-1133">Transmembrane helix</keyword>
<evidence type="ECO:0000256" key="4">
    <source>
        <dbReference type="ARBA" id="ARBA00022692"/>
    </source>
</evidence>
<sequence>MIRWSWRRTGIALFLAFSANGIQSLLSPLWHYSHPLLDLPLLVTIFYATLYPTTGALLMGWTTGLFQDLFSGNALGVNALSKLVVAYLATTLEEKIEIQDLLPVQAALLIFYVAIDGGIGYLGATQFFQRSWQGGIFNPNFLFSLIINPLFYLVFFYLPTKRKRRKLIGKGG</sequence>
<keyword evidence="4 8" id="KW-0812">Transmembrane</keyword>
<comment type="similarity">
    <text evidence="2">Belongs to the MreD family.</text>
</comment>
<proteinExistence type="inferred from homology"/>
<evidence type="ECO:0000256" key="2">
    <source>
        <dbReference type="ARBA" id="ARBA00007776"/>
    </source>
</evidence>
<dbReference type="AlphaFoldDB" id="A0A7C0U5Q8"/>
<evidence type="ECO:0000256" key="5">
    <source>
        <dbReference type="ARBA" id="ARBA00022960"/>
    </source>
</evidence>